<proteinExistence type="predicted"/>
<reference evidence="1 2" key="1">
    <citation type="submission" date="2018-11" db="EMBL/GenBank/DDBJ databases">
        <authorList>
            <consortium name="Pathogen Informatics"/>
        </authorList>
    </citation>
    <scope>NUCLEOTIDE SEQUENCE [LARGE SCALE GENOMIC DNA]</scope>
    <source>
        <strain>Denwood</strain>
        <strain evidence="2">Zambia</strain>
    </source>
</reference>
<evidence type="ECO:0000313" key="2">
    <source>
        <dbReference type="Proteomes" id="UP000269396"/>
    </source>
</evidence>
<keyword evidence="2" id="KW-1185">Reference proteome</keyword>
<protein>
    <submittedName>
        <fullName evidence="1">Uncharacterized protein</fullName>
    </submittedName>
</protein>
<accession>A0A183PFB5</accession>
<dbReference type="EMBL" id="UZAL01033092">
    <property type="protein sequence ID" value="VDP62612.1"/>
    <property type="molecule type" value="Genomic_DNA"/>
</dbReference>
<sequence length="41" mass="4847">MLSNENFLLIKNKGNINVYVYSIDLLPLFLLHQYSCVKHHN</sequence>
<evidence type="ECO:0000313" key="1">
    <source>
        <dbReference type="EMBL" id="VDP62612.1"/>
    </source>
</evidence>
<gene>
    <name evidence="1" type="ORF">SMTD_LOCUS13051</name>
</gene>
<dbReference type="AlphaFoldDB" id="A0A183PFB5"/>
<dbReference type="Proteomes" id="UP000269396">
    <property type="component" value="Unassembled WGS sequence"/>
</dbReference>
<organism evidence="1 2">
    <name type="scientific">Schistosoma mattheei</name>
    <dbReference type="NCBI Taxonomy" id="31246"/>
    <lineage>
        <taxon>Eukaryota</taxon>
        <taxon>Metazoa</taxon>
        <taxon>Spiralia</taxon>
        <taxon>Lophotrochozoa</taxon>
        <taxon>Platyhelminthes</taxon>
        <taxon>Trematoda</taxon>
        <taxon>Digenea</taxon>
        <taxon>Strigeidida</taxon>
        <taxon>Schistosomatoidea</taxon>
        <taxon>Schistosomatidae</taxon>
        <taxon>Schistosoma</taxon>
    </lineage>
</organism>
<name>A0A183PFB5_9TREM</name>